<evidence type="ECO:0000259" key="28">
    <source>
        <dbReference type="PROSITE" id="PS50026"/>
    </source>
</evidence>
<evidence type="ECO:0000256" key="13">
    <source>
        <dbReference type="ARBA" id="ARBA00022927"/>
    </source>
</evidence>
<evidence type="ECO:0000256" key="23">
    <source>
        <dbReference type="ARBA" id="ARBA00023878"/>
    </source>
</evidence>
<evidence type="ECO:0000256" key="5">
    <source>
        <dbReference type="ARBA" id="ARBA00022536"/>
    </source>
</evidence>
<feature type="domain" description="CUB" evidence="27">
    <location>
        <begin position="276"/>
        <end position="388"/>
    </location>
</feature>
<keyword evidence="20" id="KW-0458">Lysosome</keyword>
<keyword evidence="7" id="KW-0597">Phosphoprotein</keyword>
<dbReference type="PANTHER" id="PTHR24251">
    <property type="entry name" value="OVOCHYMASE-RELATED"/>
    <property type="match status" value="1"/>
</dbReference>
<evidence type="ECO:0000256" key="2">
    <source>
        <dbReference type="ARBA" id="ARBA00004202"/>
    </source>
</evidence>
<keyword evidence="5 26" id="KW-0245">EGF-like domain</keyword>
<dbReference type="InterPro" id="IPR035914">
    <property type="entry name" value="Sperma_CUB_dom_sf"/>
</dbReference>
<dbReference type="GO" id="GO:0031419">
    <property type="term" value="F:cobalamin binding"/>
    <property type="evidence" value="ECO:0007669"/>
    <property type="project" value="UniProtKB-KW"/>
</dbReference>
<evidence type="ECO:0000256" key="10">
    <source>
        <dbReference type="ARBA" id="ARBA00022729"/>
    </source>
</evidence>
<feature type="disulfide bond" evidence="26">
    <location>
        <begin position="40"/>
        <end position="57"/>
    </location>
</feature>
<dbReference type="GO" id="GO:0015031">
    <property type="term" value="P:protein transport"/>
    <property type="evidence" value="ECO:0007669"/>
    <property type="project" value="UniProtKB-KW"/>
</dbReference>
<comment type="caution">
    <text evidence="26">Lacks conserved residue(s) required for the propagation of feature annotation.</text>
</comment>
<dbReference type="FunFam" id="2.60.120.290:FF:000005">
    <property type="entry name" value="Procollagen C-endopeptidase enhancer 1"/>
    <property type="match status" value="1"/>
</dbReference>
<feature type="domain" description="CUB" evidence="27">
    <location>
        <begin position="158"/>
        <end position="272"/>
    </location>
</feature>
<evidence type="ECO:0000256" key="21">
    <source>
        <dbReference type="ARBA" id="ARBA00023285"/>
    </source>
</evidence>
<evidence type="ECO:0000256" key="1">
    <source>
        <dbReference type="ARBA" id="ARBA00004177"/>
    </source>
</evidence>
<evidence type="ECO:0000256" key="20">
    <source>
        <dbReference type="ARBA" id="ARBA00023228"/>
    </source>
</evidence>
<evidence type="ECO:0000256" key="24">
    <source>
        <dbReference type="ARBA" id="ARBA00049611"/>
    </source>
</evidence>
<keyword evidence="3" id="KW-0813">Transport</keyword>
<evidence type="ECO:0000256" key="15">
    <source>
        <dbReference type="ARBA" id="ARBA00023136"/>
    </source>
</evidence>
<dbReference type="InterPro" id="IPR001881">
    <property type="entry name" value="EGF-like_Ca-bd_dom"/>
</dbReference>
<dbReference type="CDD" id="cd00054">
    <property type="entry name" value="EGF_CA"/>
    <property type="match status" value="2"/>
</dbReference>
<dbReference type="Proteomes" id="UP000694890">
    <property type="component" value="Unplaced"/>
</dbReference>
<evidence type="ECO:0000256" key="14">
    <source>
        <dbReference type="ARBA" id="ARBA00023098"/>
    </source>
</evidence>
<dbReference type="InterPro" id="IPR000859">
    <property type="entry name" value="CUB_dom"/>
</dbReference>
<dbReference type="PROSITE" id="PS50026">
    <property type="entry name" value="EGF_3"/>
    <property type="match status" value="3"/>
</dbReference>
<evidence type="ECO:0000256" key="9">
    <source>
        <dbReference type="ARBA" id="ARBA00022685"/>
    </source>
</evidence>
<dbReference type="PROSITE" id="PS01180">
    <property type="entry name" value="CUB"/>
    <property type="match status" value="3"/>
</dbReference>
<comment type="function">
    <text evidence="24">Endocytic receptor which plays a role in lipoprotein, vitamin and iron metabolism by facilitating their uptake. Acts together with LRP2 to mediate endocytosis of high-density lipoproteins, GC, hemoglobin, ALB, TF and SCGB1A1. Acts together with AMN to mediate endocytosis of the CBLIF-cobalamin complex. Binds to ALB, MB, Kappa and lambda-light chains, TF, hemoglobin, GC, SCGB1A1, APOA1, high density lipoprotein, and the CBLIF-cobalamin complex. Ligand binding requires calcium. Serves as important transporter in several absorptive epithelia, including intestine, renal proximal tubules and embryonic yolk sac. May play an important role in the development of the peri-implantation embryo through internalization of APOA1 and cholesterol. Binds to LGALS3 at the maternal-fetal interface.</text>
</comment>
<dbReference type="InterPro" id="IPR000742">
    <property type="entry name" value="EGF"/>
</dbReference>
<keyword evidence="9" id="KW-0165">Cleavage on pair of basic residues</keyword>
<feature type="domain" description="EGF-like" evidence="28">
    <location>
        <begin position="76"/>
        <end position="114"/>
    </location>
</feature>
<dbReference type="FunFam" id="2.10.25.10:FF:000143">
    <property type="entry name" value="Protein crumbs 1"/>
    <property type="match status" value="1"/>
</dbReference>
<evidence type="ECO:0000256" key="8">
    <source>
        <dbReference type="ARBA" id="ARBA00022628"/>
    </source>
</evidence>
<dbReference type="AlphaFoldDB" id="A0AAJ8DMN3"/>
<feature type="disulfide bond" evidence="26">
    <location>
        <begin position="104"/>
        <end position="113"/>
    </location>
</feature>
<dbReference type="Gene3D" id="2.60.120.290">
    <property type="entry name" value="Spermadhesin, CUB domain"/>
    <property type="match status" value="3"/>
</dbReference>
<keyword evidence="10" id="KW-0732">Signal</keyword>
<reference evidence="30" key="1">
    <citation type="submission" date="2025-08" db="UniProtKB">
        <authorList>
            <consortium name="RefSeq"/>
        </authorList>
    </citation>
    <scope>IDENTIFICATION</scope>
    <source>
        <tissue evidence="30">Brain</tissue>
    </source>
</reference>
<dbReference type="InterPro" id="IPR024731">
    <property type="entry name" value="NELL2-like_EGF"/>
</dbReference>
<keyword evidence="8" id="KW-0846">Cobalamin</keyword>
<dbReference type="FunFam" id="2.60.120.290:FF:000013">
    <property type="entry name" value="Membrane frizzled-related protein"/>
    <property type="match status" value="2"/>
</dbReference>
<sequence length="624" mass="67904">MVQCLNTMGSFHCGSCPPGYEGDGRTCTQTNICAVNNGGCYPTATCSSNPGSSFPVCTCPPGYIGNGYGPTGCTQTSNICQSNNPCVNGQCVATTSAPGYICNCNSGWQGVNCDQNINECSSNPCQNGGTCTDGINGFTCTCTAEWTGPLCQTAQQECGGYLTGPAGSFSYPNIPGHEEYDHQVSCAWVIRVDPNKILRITFPFFHLENSANCNYDFLQIHDGDSASAYMIGKYCGQNNPPELYSSHNSLYFWFRSDHSVNSDGFTVVWQSQDPVCGDELTAPYGNINSPGYPGNYPPNRDCYWRVMVEPGLLITFAFGTLSLEHHSDCNFDFLEIRDGLLPEDPVLGKYCSTASPPPLRTTGPNAWIHFHSDYSVSDRGFHITYTTSPSDPGCGGTFTDSEGIIISPNWPNDYAHNRQCIYLIRLPAGERVALNFTHMNLESHSNCLFDYVEVRDGRTETDPLIGKYCGSTLPAPMTSSSNFLWIRFRSDSSVSRAGSGLFILLLVEVLCLGLDSYALRTTPTPIPTTRSANGSLTSHRATWLPLTSCHLMLREAPVVLTLLRSGMAPCLALLCWGNFVVYRFPPGSSPLRDLCTLNSRLTPPSATMALKQPIAPPWKVVVIP</sequence>
<accession>A0AAJ8DMN3</accession>
<keyword evidence="17" id="KW-1207">Sterol metabolism</keyword>
<feature type="domain" description="EGF-like" evidence="28">
    <location>
        <begin position="29"/>
        <end position="74"/>
    </location>
</feature>
<keyword evidence="18" id="KW-0325">Glycoprotein</keyword>
<evidence type="ECO:0000256" key="7">
    <source>
        <dbReference type="ARBA" id="ARBA00022553"/>
    </source>
</evidence>
<keyword evidence="21" id="KW-0170">Cobalt</keyword>
<keyword evidence="6" id="KW-0153">Cholesterol metabolism</keyword>
<keyword evidence="15" id="KW-0472">Membrane</keyword>
<evidence type="ECO:0000256" key="12">
    <source>
        <dbReference type="ARBA" id="ARBA00022753"/>
    </source>
</evidence>
<dbReference type="InterPro" id="IPR018097">
    <property type="entry name" value="EGF_Ca-bd_CS"/>
</dbReference>
<dbReference type="Pfam" id="PF00008">
    <property type="entry name" value="EGF"/>
    <property type="match status" value="1"/>
</dbReference>
<evidence type="ECO:0000256" key="17">
    <source>
        <dbReference type="ARBA" id="ARBA00023166"/>
    </source>
</evidence>
<keyword evidence="12" id="KW-0967">Endosome</keyword>
<proteinExistence type="predicted"/>
<name>A0AAJ8DMN3_LATCA</name>
<dbReference type="GO" id="GO:0005886">
    <property type="term" value="C:plasma membrane"/>
    <property type="evidence" value="ECO:0007669"/>
    <property type="project" value="UniProtKB-SubCell"/>
</dbReference>
<dbReference type="PROSITE" id="PS00022">
    <property type="entry name" value="EGF_1"/>
    <property type="match status" value="2"/>
</dbReference>
<dbReference type="GO" id="GO:0008203">
    <property type="term" value="P:cholesterol metabolic process"/>
    <property type="evidence" value="ECO:0007669"/>
    <property type="project" value="UniProtKB-KW"/>
</dbReference>
<evidence type="ECO:0000256" key="16">
    <source>
        <dbReference type="ARBA" id="ARBA00023157"/>
    </source>
</evidence>
<dbReference type="InterPro" id="IPR000152">
    <property type="entry name" value="EGF-type_Asp/Asn_hydroxyl_site"/>
</dbReference>
<keyword evidence="4" id="KW-1003">Cell membrane</keyword>
<comment type="subunit">
    <text evidence="25">Interacts with AMN. Component of the cubam complex composed of one CUBN trimer and one AMN chain. The cubam complex can dimerize. Interacts with LRP2 in a dual-receptor complex in a calcium-dependent manner. Found in a complex with PID1/PCLI1, LRP1 and CUBNI. Interacts with LRP1 and PID1/PCLI1.</text>
</comment>
<dbReference type="SUPFAM" id="SSF57196">
    <property type="entry name" value="EGF/Laminin"/>
    <property type="match status" value="2"/>
</dbReference>
<dbReference type="PROSITE" id="PS01187">
    <property type="entry name" value="EGF_CA"/>
    <property type="match status" value="1"/>
</dbReference>
<keyword evidence="13" id="KW-0653">Protein transport</keyword>
<evidence type="ECO:0000256" key="6">
    <source>
        <dbReference type="ARBA" id="ARBA00022548"/>
    </source>
</evidence>
<dbReference type="PROSITE" id="PS00010">
    <property type="entry name" value="ASX_HYDROXYL"/>
    <property type="match status" value="1"/>
</dbReference>
<evidence type="ECO:0000256" key="4">
    <source>
        <dbReference type="ARBA" id="ARBA00022475"/>
    </source>
</evidence>
<evidence type="ECO:0000313" key="29">
    <source>
        <dbReference type="Proteomes" id="UP000694890"/>
    </source>
</evidence>
<dbReference type="GO" id="GO:0005768">
    <property type="term" value="C:endosome"/>
    <property type="evidence" value="ECO:0007669"/>
    <property type="project" value="UniProtKB-SubCell"/>
</dbReference>
<evidence type="ECO:0000256" key="3">
    <source>
        <dbReference type="ARBA" id="ARBA00022448"/>
    </source>
</evidence>
<dbReference type="PROSITE" id="PS01186">
    <property type="entry name" value="EGF_2"/>
    <property type="match status" value="1"/>
</dbReference>
<dbReference type="KEGG" id="lcf:108874192"/>
<dbReference type="Pfam" id="PF00431">
    <property type="entry name" value="CUB"/>
    <property type="match status" value="3"/>
</dbReference>
<dbReference type="SMART" id="SM00179">
    <property type="entry name" value="EGF_CA"/>
    <property type="match status" value="3"/>
</dbReference>
<evidence type="ECO:0000256" key="25">
    <source>
        <dbReference type="ARBA" id="ARBA00049703"/>
    </source>
</evidence>
<dbReference type="SMART" id="SM00181">
    <property type="entry name" value="EGF"/>
    <property type="match status" value="4"/>
</dbReference>
<feature type="domain" description="CUB" evidence="27">
    <location>
        <begin position="394"/>
        <end position="508"/>
    </location>
</feature>
<keyword evidence="14" id="KW-0443">Lipid metabolism</keyword>
<evidence type="ECO:0000256" key="26">
    <source>
        <dbReference type="PROSITE-ProRule" id="PRU00076"/>
    </source>
</evidence>
<feature type="domain" description="EGF-like" evidence="28">
    <location>
        <begin position="116"/>
        <end position="152"/>
    </location>
</feature>
<keyword evidence="16 26" id="KW-1015">Disulfide bond</keyword>
<dbReference type="PANTHER" id="PTHR24251:SF30">
    <property type="entry name" value="MEMBRANE FRIZZLED-RELATED PROTEIN"/>
    <property type="match status" value="1"/>
</dbReference>
<dbReference type="GO" id="GO:0005765">
    <property type="term" value="C:lysosomal membrane"/>
    <property type="evidence" value="ECO:0007669"/>
    <property type="project" value="UniProtKB-SubCell"/>
</dbReference>
<evidence type="ECO:0000256" key="19">
    <source>
        <dbReference type="ARBA" id="ARBA00023221"/>
    </source>
</evidence>
<organism evidence="29 30">
    <name type="scientific">Lates calcarifer</name>
    <name type="common">Barramundi</name>
    <name type="synonym">Holocentrus calcarifer</name>
    <dbReference type="NCBI Taxonomy" id="8187"/>
    <lineage>
        <taxon>Eukaryota</taxon>
        <taxon>Metazoa</taxon>
        <taxon>Chordata</taxon>
        <taxon>Craniata</taxon>
        <taxon>Vertebrata</taxon>
        <taxon>Euteleostomi</taxon>
        <taxon>Actinopterygii</taxon>
        <taxon>Neopterygii</taxon>
        <taxon>Teleostei</taxon>
        <taxon>Neoteleostei</taxon>
        <taxon>Acanthomorphata</taxon>
        <taxon>Carangaria</taxon>
        <taxon>Carangaria incertae sedis</taxon>
        <taxon>Centropomidae</taxon>
        <taxon>Lates</taxon>
    </lineage>
</organism>
<comment type="subcellular location">
    <subcellularLocation>
        <location evidence="2">Cell membrane</location>
        <topology evidence="2">Peripheral membrane protein</topology>
    </subcellularLocation>
    <subcellularLocation>
        <location evidence="1">Endosome</location>
    </subcellularLocation>
    <subcellularLocation>
        <location evidence="22">Lysosome membrane</location>
        <topology evidence="22">Peripheral membrane protein</topology>
    </subcellularLocation>
</comment>
<evidence type="ECO:0000256" key="11">
    <source>
        <dbReference type="ARBA" id="ARBA00022737"/>
    </source>
</evidence>
<keyword evidence="11" id="KW-0677">Repeat</keyword>
<dbReference type="SMART" id="SM00042">
    <property type="entry name" value="CUB"/>
    <property type="match status" value="3"/>
</dbReference>
<dbReference type="Pfam" id="PF12947">
    <property type="entry name" value="EGF_3"/>
    <property type="match status" value="1"/>
</dbReference>
<dbReference type="GO" id="GO:0005509">
    <property type="term" value="F:calcium ion binding"/>
    <property type="evidence" value="ECO:0007669"/>
    <property type="project" value="InterPro"/>
</dbReference>
<evidence type="ECO:0000259" key="27">
    <source>
        <dbReference type="PROSITE" id="PS01180"/>
    </source>
</evidence>
<dbReference type="SUPFAM" id="SSF49854">
    <property type="entry name" value="Spermadhesin, CUB domain"/>
    <property type="match status" value="3"/>
</dbReference>
<feature type="disulfide bond" evidence="26">
    <location>
        <begin position="142"/>
        <end position="151"/>
    </location>
</feature>
<evidence type="ECO:0000256" key="22">
    <source>
        <dbReference type="ARBA" id="ARBA00023765"/>
    </source>
</evidence>
<gene>
    <name evidence="30" type="primary">LOC108874192</name>
</gene>
<dbReference type="Gene3D" id="2.10.25.10">
    <property type="entry name" value="Laminin"/>
    <property type="match status" value="4"/>
</dbReference>
<dbReference type="CDD" id="cd00041">
    <property type="entry name" value="CUB"/>
    <property type="match status" value="3"/>
</dbReference>
<evidence type="ECO:0000256" key="18">
    <source>
        <dbReference type="ARBA" id="ARBA00023180"/>
    </source>
</evidence>
<dbReference type="RefSeq" id="XP_050924717.1">
    <property type="nucleotide sequence ID" value="XM_051068760.1"/>
</dbReference>
<dbReference type="GeneID" id="108874192"/>
<protein>
    <recommendedName>
        <fullName evidence="23">Cubilin</fullName>
    </recommendedName>
</protein>
<keyword evidence="19" id="KW-0753">Steroid metabolism</keyword>
<evidence type="ECO:0000313" key="30">
    <source>
        <dbReference type="RefSeq" id="XP_050924717.1"/>
    </source>
</evidence>